<dbReference type="Gene3D" id="3.40.50.2300">
    <property type="match status" value="2"/>
</dbReference>
<protein>
    <recommendedName>
        <fullName evidence="3">Leucine-binding protein domain-containing protein</fullName>
    </recommendedName>
</protein>
<dbReference type="InterPro" id="IPR028081">
    <property type="entry name" value="Leu-bd"/>
</dbReference>
<reference evidence="4 5" key="1">
    <citation type="submission" date="2016-10" db="EMBL/GenBank/DDBJ databases">
        <authorList>
            <person name="Cai Z."/>
        </authorList>
    </citation>
    <scope>NUCLEOTIDE SEQUENCE [LARGE SCALE GENOMIC DNA]</scope>
</reference>
<feature type="chain" id="PRO_5016582771" description="Leucine-binding protein domain-containing protein" evidence="2">
    <location>
        <begin position="22"/>
        <end position="405"/>
    </location>
</feature>
<gene>
    <name evidence="4" type="ORF">BQ4739_LOCUS3295</name>
</gene>
<evidence type="ECO:0000256" key="1">
    <source>
        <dbReference type="ARBA" id="ARBA00022729"/>
    </source>
</evidence>
<feature type="domain" description="Leucine-binding protein" evidence="3">
    <location>
        <begin position="45"/>
        <end position="334"/>
    </location>
</feature>
<proteinExistence type="predicted"/>
<feature type="signal peptide" evidence="2">
    <location>
        <begin position="1"/>
        <end position="21"/>
    </location>
</feature>
<dbReference type="InterPro" id="IPR028082">
    <property type="entry name" value="Peripla_BP_I"/>
</dbReference>
<dbReference type="Pfam" id="PF13458">
    <property type="entry name" value="Peripla_BP_6"/>
    <property type="match status" value="1"/>
</dbReference>
<dbReference type="Proteomes" id="UP000256970">
    <property type="component" value="Unassembled WGS sequence"/>
</dbReference>
<evidence type="ECO:0000313" key="4">
    <source>
        <dbReference type="EMBL" id="SZX62704.1"/>
    </source>
</evidence>
<dbReference type="PANTHER" id="PTHR30483">
    <property type="entry name" value="LEUCINE-SPECIFIC-BINDING PROTEIN"/>
    <property type="match status" value="1"/>
</dbReference>
<keyword evidence="5" id="KW-1185">Reference proteome</keyword>
<evidence type="ECO:0000313" key="5">
    <source>
        <dbReference type="Proteomes" id="UP000256970"/>
    </source>
</evidence>
<dbReference type="SUPFAM" id="SSF53822">
    <property type="entry name" value="Periplasmic binding protein-like I"/>
    <property type="match status" value="1"/>
</dbReference>
<sequence>MPRSPALVCCLLAALAALAASQADSEAVIPPWAEFKLTRQGAEGTVKIGCILPFSGDNAVKGNAARNGIIMAINAIAAEDKFGLPKLSFELSCKDTVCNANNSAAAAAELKKAGVVAVIGDVCSSASLAAKDALAPILLMSPSSTSDKLTIAGDNFLRTVAPDRFQSRILAVLVRGNTTTIKKAIPVVLVYEANSYGQGLADGFAVAYKNLTGRIRFNRTVTPTNAKSIATELANSTATRVVIATNNNTWVAEFLAAGAANPTFRPAIFAGDAQLNPDLPSLVAGLDGSPALLSKLQATAYNQGTGTFRAKYKAFTNDSYTGHAAHAFDALNALMIGYAMNSEFVLPKAISLQSAIKANIKAGVSGNIKFDATGDLIPDNTAYQSIRYVGGKVVLGPFLPLPPAK</sequence>
<name>A0A383VDH6_TETOB</name>
<evidence type="ECO:0000256" key="2">
    <source>
        <dbReference type="SAM" id="SignalP"/>
    </source>
</evidence>
<dbReference type="AlphaFoldDB" id="A0A383VDH6"/>
<organism evidence="4 5">
    <name type="scientific">Tetradesmus obliquus</name>
    <name type="common">Green alga</name>
    <name type="synonym">Acutodesmus obliquus</name>
    <dbReference type="NCBI Taxonomy" id="3088"/>
    <lineage>
        <taxon>Eukaryota</taxon>
        <taxon>Viridiplantae</taxon>
        <taxon>Chlorophyta</taxon>
        <taxon>core chlorophytes</taxon>
        <taxon>Chlorophyceae</taxon>
        <taxon>CS clade</taxon>
        <taxon>Sphaeropleales</taxon>
        <taxon>Scenedesmaceae</taxon>
        <taxon>Tetradesmus</taxon>
    </lineage>
</organism>
<dbReference type="InterPro" id="IPR051010">
    <property type="entry name" value="BCAA_transport"/>
</dbReference>
<keyword evidence="1 2" id="KW-0732">Signal</keyword>
<dbReference type="PANTHER" id="PTHR30483:SF6">
    <property type="entry name" value="PERIPLASMIC BINDING PROTEIN OF ABC TRANSPORTER FOR NATURAL AMINO ACIDS"/>
    <property type="match status" value="1"/>
</dbReference>
<dbReference type="EMBL" id="FNXT01000259">
    <property type="protein sequence ID" value="SZX62704.1"/>
    <property type="molecule type" value="Genomic_DNA"/>
</dbReference>
<accession>A0A383VDH6</accession>
<evidence type="ECO:0000259" key="3">
    <source>
        <dbReference type="Pfam" id="PF13458"/>
    </source>
</evidence>